<gene>
    <name evidence="2" type="primary">ygfA</name>
    <name evidence="2" type="ORF">Y10_31350</name>
</gene>
<comment type="similarity">
    <text evidence="1">Belongs to the 5-formyltetrahydrofolate cyclo-ligase family.</text>
</comment>
<evidence type="ECO:0000313" key="3">
    <source>
        <dbReference type="Proteomes" id="UP001143543"/>
    </source>
</evidence>
<proteinExistence type="inferred from homology"/>
<comment type="cofactor">
    <cofactor evidence="1">
        <name>Mg(2+)</name>
        <dbReference type="ChEBI" id="CHEBI:18420"/>
    </cofactor>
</comment>
<evidence type="ECO:0000256" key="1">
    <source>
        <dbReference type="RuleBase" id="RU361279"/>
    </source>
</evidence>
<comment type="caution">
    <text evidence="2">The sequence shown here is derived from an EMBL/GenBank/DDBJ whole genome shotgun (WGS) entry which is preliminary data.</text>
</comment>
<dbReference type="NCBIfam" id="TIGR02727">
    <property type="entry name" value="MTHFS_bact"/>
    <property type="match status" value="1"/>
</dbReference>
<dbReference type="InterPro" id="IPR002698">
    <property type="entry name" value="FTHF_cligase"/>
</dbReference>
<keyword evidence="1" id="KW-0067">ATP-binding</keyword>
<dbReference type="RefSeq" id="WP_281766399.1">
    <property type="nucleotide sequence ID" value="NZ_BRVO01000004.1"/>
</dbReference>
<organism evidence="2 3">
    <name type="scientific">Neptunitalea lumnitzerae</name>
    <dbReference type="NCBI Taxonomy" id="2965509"/>
    <lineage>
        <taxon>Bacteria</taxon>
        <taxon>Pseudomonadati</taxon>
        <taxon>Bacteroidota</taxon>
        <taxon>Flavobacteriia</taxon>
        <taxon>Flavobacteriales</taxon>
        <taxon>Flavobacteriaceae</taxon>
        <taxon>Neptunitalea</taxon>
    </lineage>
</organism>
<keyword evidence="1" id="KW-0547">Nucleotide-binding</keyword>
<dbReference type="Gene3D" id="3.40.50.10420">
    <property type="entry name" value="NagB/RpiA/CoA transferase-like"/>
    <property type="match status" value="1"/>
</dbReference>
<dbReference type="PANTHER" id="PTHR23407">
    <property type="entry name" value="ATPASE INHIBITOR/5-FORMYLTETRAHYDROFOLATE CYCLO-LIGASE"/>
    <property type="match status" value="1"/>
</dbReference>
<dbReference type="PIRSF" id="PIRSF006806">
    <property type="entry name" value="FTHF_cligase"/>
    <property type="match status" value="1"/>
</dbReference>
<dbReference type="SUPFAM" id="SSF100950">
    <property type="entry name" value="NagB/RpiA/CoA transferase-like"/>
    <property type="match status" value="1"/>
</dbReference>
<dbReference type="Pfam" id="PF01812">
    <property type="entry name" value="5-FTHF_cyc-lig"/>
    <property type="match status" value="1"/>
</dbReference>
<sequence length="190" mass="21648">MNKSDLRKKFKLLRASLTITDIEDLSIAIANNVLTLPIWDHTYYHLFISIAEKKEIDTSFVLSVLQGKDKEVVVSKSNLDDHTLTNYLLTENTRFVKNSLNIPEPVDGIEVPTPKIDVVFVPLLAFDTTGQRIGYGKGYYDKFLSDCKPETLKIGLSFFEAESNFDDIYEFDVPLDYCVTPTKVYDFTKA</sequence>
<reference evidence="2" key="1">
    <citation type="submission" date="2022-07" db="EMBL/GenBank/DDBJ databases">
        <title>Taxonomy of Novel Oxalotrophic and Methylotrophic Bacteria.</title>
        <authorList>
            <person name="Sahin N."/>
            <person name="Tani A."/>
        </authorList>
    </citation>
    <scope>NUCLEOTIDE SEQUENCE</scope>
    <source>
        <strain evidence="2">Y10</strain>
    </source>
</reference>
<dbReference type="InterPro" id="IPR024185">
    <property type="entry name" value="FTHF_cligase-like_sf"/>
</dbReference>
<dbReference type="Proteomes" id="UP001143543">
    <property type="component" value="Unassembled WGS sequence"/>
</dbReference>
<dbReference type="InterPro" id="IPR037171">
    <property type="entry name" value="NagB/RpiA_transferase-like"/>
</dbReference>
<evidence type="ECO:0000313" key="2">
    <source>
        <dbReference type="EMBL" id="GLB50767.1"/>
    </source>
</evidence>
<dbReference type="EMBL" id="BRVO01000004">
    <property type="protein sequence ID" value="GLB50767.1"/>
    <property type="molecule type" value="Genomic_DNA"/>
</dbReference>
<comment type="catalytic activity">
    <reaction evidence="1">
        <text>(6S)-5-formyl-5,6,7,8-tetrahydrofolate + ATP = (6R)-5,10-methenyltetrahydrofolate + ADP + phosphate</text>
        <dbReference type="Rhea" id="RHEA:10488"/>
        <dbReference type="ChEBI" id="CHEBI:30616"/>
        <dbReference type="ChEBI" id="CHEBI:43474"/>
        <dbReference type="ChEBI" id="CHEBI:57455"/>
        <dbReference type="ChEBI" id="CHEBI:57457"/>
        <dbReference type="ChEBI" id="CHEBI:456216"/>
        <dbReference type="EC" id="6.3.3.2"/>
    </reaction>
</comment>
<dbReference type="EC" id="6.3.3.2" evidence="1"/>
<protein>
    <recommendedName>
        <fullName evidence="1">5-formyltetrahydrofolate cyclo-ligase</fullName>
        <ecNumber evidence="1">6.3.3.2</ecNumber>
    </recommendedName>
</protein>
<keyword evidence="1" id="KW-0479">Metal-binding</keyword>
<accession>A0ABQ5MN56</accession>
<name>A0ABQ5MN56_9FLAO</name>
<keyword evidence="1" id="KW-0460">Magnesium</keyword>
<keyword evidence="3" id="KW-1185">Reference proteome</keyword>
<dbReference type="PANTHER" id="PTHR23407:SF11">
    <property type="entry name" value="CHROMOSOME UNDETERMINED SCAFFOLD_24, WHOLE GENOME SHOTGUN SEQUENCE"/>
    <property type="match status" value="1"/>
</dbReference>